<keyword evidence="1" id="KW-0812">Transmembrane</keyword>
<keyword evidence="1" id="KW-1133">Transmembrane helix</keyword>
<gene>
    <name evidence="2" type="ORF">dnl_43710</name>
</gene>
<protein>
    <submittedName>
        <fullName evidence="2">Uncharacterized protein</fullName>
    </submittedName>
</protein>
<reference evidence="2" key="1">
    <citation type="journal article" date="2021" name="Microb. Physiol.">
        <title>Proteogenomic Insights into the Physiology of Marine, Sulfate-Reducing, Filamentous Desulfonema limicola and Desulfonema magnum.</title>
        <authorList>
            <person name="Schnaars V."/>
            <person name="Wohlbrand L."/>
            <person name="Scheve S."/>
            <person name="Hinrichs C."/>
            <person name="Reinhardt R."/>
            <person name="Rabus R."/>
        </authorList>
    </citation>
    <scope>NUCLEOTIDE SEQUENCE</scope>
    <source>
        <strain evidence="2">5ac10</strain>
    </source>
</reference>
<evidence type="ECO:0000313" key="2">
    <source>
        <dbReference type="EMBL" id="QTA82010.1"/>
    </source>
</evidence>
<proteinExistence type="predicted"/>
<accession>A0A975BB81</accession>
<dbReference type="Proteomes" id="UP000663720">
    <property type="component" value="Chromosome"/>
</dbReference>
<name>A0A975BB81_9BACT</name>
<evidence type="ECO:0000256" key="1">
    <source>
        <dbReference type="SAM" id="Phobius"/>
    </source>
</evidence>
<organism evidence="2 3">
    <name type="scientific">Desulfonema limicola</name>
    <dbReference type="NCBI Taxonomy" id="45656"/>
    <lineage>
        <taxon>Bacteria</taxon>
        <taxon>Pseudomonadati</taxon>
        <taxon>Thermodesulfobacteriota</taxon>
        <taxon>Desulfobacteria</taxon>
        <taxon>Desulfobacterales</taxon>
        <taxon>Desulfococcaceae</taxon>
        <taxon>Desulfonema</taxon>
    </lineage>
</organism>
<sequence>MLYICFLFIVQYSIETKGFDPDLIYYSIYAIIFKISFLSFYK</sequence>
<keyword evidence="3" id="KW-1185">Reference proteome</keyword>
<evidence type="ECO:0000313" key="3">
    <source>
        <dbReference type="Proteomes" id="UP000663720"/>
    </source>
</evidence>
<dbReference type="EMBL" id="CP061799">
    <property type="protein sequence ID" value="QTA82010.1"/>
    <property type="molecule type" value="Genomic_DNA"/>
</dbReference>
<dbReference type="KEGG" id="dli:dnl_43710"/>
<dbReference type="AlphaFoldDB" id="A0A975BB81"/>
<feature type="transmembrane region" description="Helical" evidence="1">
    <location>
        <begin position="23"/>
        <end position="41"/>
    </location>
</feature>
<keyword evidence="1" id="KW-0472">Membrane</keyword>